<reference evidence="3" key="1">
    <citation type="journal article" date="2007" name="Science">
        <title>Evolutionary and biomedical insights from the rhesus macaque genome.</title>
        <authorList>
            <person name="Gibbs R.A."/>
            <person name="Rogers J."/>
            <person name="Katze M.G."/>
            <person name="Bumgarner R."/>
            <person name="Weinstock G.M."/>
            <person name="Mardis E.R."/>
            <person name="Remington K.A."/>
            <person name="Strausberg R.L."/>
            <person name="Venter J.C."/>
            <person name="Wilson R.K."/>
            <person name="Batzer M.A."/>
            <person name="Bustamante C.D."/>
            <person name="Eichler E.E."/>
            <person name="Hahn M.W."/>
            <person name="Hardison R.C."/>
            <person name="Makova K.D."/>
            <person name="Miller W."/>
            <person name="Milosavljevic A."/>
            <person name="Palermo R.E."/>
            <person name="Siepel A."/>
            <person name="Sikela J.M."/>
            <person name="Attaway T."/>
            <person name="Bell S."/>
            <person name="Bernard K.E."/>
            <person name="Buhay C.J."/>
            <person name="Chandrabose M.N."/>
            <person name="Dao M."/>
            <person name="Davis C."/>
            <person name="Delehaunty K.D."/>
            <person name="Ding Y."/>
            <person name="Dinh H.H."/>
            <person name="Dugan-Rocha S."/>
            <person name="Fulton L.A."/>
            <person name="Gabisi R.A."/>
            <person name="Garner T.T."/>
            <person name="Godfrey J."/>
            <person name="Hawes A.C."/>
            <person name="Hernandez J."/>
            <person name="Hines S."/>
            <person name="Holder M."/>
            <person name="Hume J."/>
            <person name="Jhangiani S.N."/>
            <person name="Joshi V."/>
            <person name="Khan Z.M."/>
            <person name="Kirkness E.F."/>
            <person name="Cree A."/>
            <person name="Fowler R.G."/>
            <person name="Lee S."/>
            <person name="Lewis L.R."/>
            <person name="Li Z."/>
            <person name="Liu Y.-S."/>
            <person name="Moore S.M."/>
            <person name="Muzny D."/>
            <person name="Nazareth L.V."/>
            <person name="Ngo D.N."/>
            <person name="Okwuonu G.O."/>
            <person name="Pai G."/>
            <person name="Parker D."/>
            <person name="Paul H.A."/>
            <person name="Pfannkoch C."/>
            <person name="Pohl C.S."/>
            <person name="Rogers Y.-H.C."/>
            <person name="Ruiz S.J."/>
            <person name="Sabo A."/>
            <person name="Santibanez J."/>
            <person name="Schneider B.W."/>
            <person name="Smith S.M."/>
            <person name="Sodergren E."/>
            <person name="Svatek A.F."/>
            <person name="Utterback T.R."/>
            <person name="Vattathil S."/>
            <person name="Warren W."/>
            <person name="White C.S."/>
            <person name="Chinwalla A.T."/>
            <person name="Feng Y."/>
            <person name="Halpern A.L."/>
            <person name="Hillier L.W."/>
            <person name="Huang X."/>
            <person name="Minx P."/>
            <person name="Nelson J.O."/>
            <person name="Pepin K.H."/>
            <person name="Qin X."/>
            <person name="Sutton G.G."/>
            <person name="Venter E."/>
            <person name="Walenz B.P."/>
            <person name="Wallis J.W."/>
            <person name="Worley K.C."/>
            <person name="Yang S.-P."/>
            <person name="Jones S.M."/>
            <person name="Marra M.A."/>
            <person name="Rocchi M."/>
            <person name="Schein J.E."/>
            <person name="Baertsch R."/>
            <person name="Clarke L."/>
            <person name="Csuros M."/>
            <person name="Glasscock J."/>
            <person name="Harris R.A."/>
            <person name="Havlak P."/>
            <person name="Jackson A.R."/>
            <person name="Jiang H."/>
            <person name="Liu Y."/>
            <person name="Messina D.N."/>
            <person name="Shen Y."/>
            <person name="Song H.X.-Z."/>
            <person name="Wylie T."/>
            <person name="Zhang L."/>
            <person name="Birney E."/>
            <person name="Han K."/>
            <person name="Konkel M.K."/>
            <person name="Lee J."/>
            <person name="Smit A.F.A."/>
            <person name="Ullmer B."/>
            <person name="Wang H."/>
            <person name="Xing J."/>
            <person name="Burhans R."/>
            <person name="Cheng Z."/>
            <person name="Karro J.E."/>
            <person name="Ma J."/>
            <person name="Raney B."/>
            <person name="She X."/>
            <person name="Cox M.J."/>
            <person name="Demuth J.P."/>
            <person name="Dumas L.J."/>
            <person name="Han S.-G."/>
            <person name="Hopkins J."/>
            <person name="Karimpour-Fard A."/>
            <person name="Kim Y.H."/>
            <person name="Pollack J.R."/>
            <person name="Vinar T."/>
            <person name="Addo-Quaye C."/>
            <person name="Degenhardt J."/>
            <person name="Denby A."/>
            <person name="Hubisz M.J."/>
            <person name="Indap A."/>
            <person name="Kosiol C."/>
            <person name="Lahn B.T."/>
            <person name="Lawson H.A."/>
            <person name="Marklein A."/>
            <person name="Nielsen R."/>
            <person name="Vallender E.J."/>
            <person name="Clark A.G."/>
            <person name="Ferguson B."/>
            <person name="Hernandez R.D."/>
            <person name="Hirani K."/>
            <person name="Kehrer-Sawatzki H."/>
            <person name="Kolb J."/>
            <person name="Patil S."/>
            <person name="Pu L.-L."/>
            <person name="Ren Y."/>
            <person name="Smith D.G."/>
            <person name="Wheeler D.A."/>
            <person name="Schenck I."/>
            <person name="Ball E.V."/>
            <person name="Chen R."/>
            <person name="Cooper D.N."/>
            <person name="Giardine B."/>
            <person name="Hsu F."/>
            <person name="Kent W.J."/>
            <person name="Lesk A."/>
            <person name="Nelson D.L."/>
            <person name="O'brien W.E."/>
            <person name="Pruefer K."/>
            <person name="Stenson P.D."/>
            <person name="Wallace J.C."/>
            <person name="Ke H."/>
            <person name="Liu X.-M."/>
            <person name="Wang P."/>
            <person name="Xiang A.P."/>
            <person name="Yang F."/>
            <person name="Barber G.P."/>
            <person name="Haussler D."/>
            <person name="Karolchik D."/>
            <person name="Kern A.D."/>
            <person name="Kuhn R.M."/>
            <person name="Smith K.E."/>
            <person name="Zwieg A.S."/>
        </authorList>
    </citation>
    <scope>NUCLEOTIDE SEQUENCE [LARGE SCALE GENOMIC DNA]</scope>
    <source>
        <strain evidence="3">17573</strain>
    </source>
</reference>
<protein>
    <submittedName>
        <fullName evidence="2">Uncharacterized protein</fullName>
    </submittedName>
</protein>
<evidence type="ECO:0000313" key="3">
    <source>
        <dbReference type="Proteomes" id="UP000006718"/>
    </source>
</evidence>
<gene>
    <name evidence="2" type="primary">LOC114680244</name>
</gene>
<dbReference type="Proteomes" id="UP000006718">
    <property type="component" value="Chromosome 14"/>
</dbReference>
<dbReference type="Proteomes" id="UP000006718">
    <property type="component" value="Chromosome 8"/>
</dbReference>
<feature type="region of interest" description="Disordered" evidence="1">
    <location>
        <begin position="334"/>
        <end position="354"/>
    </location>
</feature>
<feature type="compositionally biased region" description="Basic residues" evidence="1">
    <location>
        <begin position="222"/>
        <end position="234"/>
    </location>
</feature>
<evidence type="ECO:0000256" key="1">
    <source>
        <dbReference type="SAM" id="MobiDB-lite"/>
    </source>
</evidence>
<proteinExistence type="predicted"/>
<dbReference type="OrthoDB" id="9809150at2759"/>
<feature type="compositionally biased region" description="Polar residues" evidence="1">
    <location>
        <begin position="254"/>
        <end position="282"/>
    </location>
</feature>
<name>A0A5F8AHS8_MACMU</name>
<feature type="region of interest" description="Disordered" evidence="1">
    <location>
        <begin position="253"/>
        <end position="282"/>
    </location>
</feature>
<keyword evidence="3" id="KW-1185">Reference proteome</keyword>
<dbReference type="Ensembl" id="ENSMMUT00000081797.1">
    <property type="protein sequence ID" value="ENSMMUP00000076517.1"/>
    <property type="gene ID" value="ENSMMUG00000054416.1"/>
</dbReference>
<sequence length="354" mass="41158">MVKLWLTSCSLPNFTNHHRPTPSNTLLTRHLLRLLLNCTYHPRCKVRLNHSLPPRQWCLYTLHLPFPTHRSGPLLRLIPPPRNLKHWYYTPSYNYNNGFHGLCSPMRPNIILGSNSNHKPAISNPVYRNQSRPMNLRRIRHRQPYSHTILHLTLYPTLHHHRPHNRAPTIPARNRIKQPLRNLLRLRQNRLPPLLHNQRHPGPSPPSLHPSNTNTTLTQPPKRPRQLHSSRPIKHSPTYQTRVILPICIHNPTIHPQQTGRRTSTLSIDPHSSSHPYTSQIQTTKHNIPPTQPISILTPNHNPIDPYLNWKRTSSPTPYHYRPSSIHNILHHNSNPNTTGLPNRKQPTQVNLPS</sequence>
<dbReference type="GeneTree" id="ENSGT01030000235812"/>
<reference evidence="2" key="2">
    <citation type="submission" date="2018-06" db="EMBL/GenBank/DDBJ databases">
        <authorList>
            <person name="Dutcher S."/>
            <person name="Fulton R."/>
            <person name="Lindsay T."/>
        </authorList>
    </citation>
    <scope>NUCLEOTIDE SEQUENCE [LARGE SCALE GENOMIC DNA]</scope>
    <source>
        <strain evidence="2">17573</strain>
    </source>
</reference>
<reference evidence="2" key="3">
    <citation type="submission" date="2019-01" db="EMBL/GenBank/DDBJ databases">
        <authorList>
            <person name="Graves T."/>
            <person name="Eichler E.E."/>
            <person name="Wilson R.K."/>
        </authorList>
    </citation>
    <scope>NUCLEOTIDE SEQUENCE [LARGE SCALE GENOMIC DNA]</scope>
    <source>
        <strain evidence="2">17573</strain>
    </source>
</reference>
<dbReference type="KEGG" id="mcc:114672304"/>
<dbReference type="Bgee" id="ENSMMUG00000054167">
    <property type="expression patterns" value="Expressed in skeletal muscle tissue and 19 other cell types or tissues"/>
</dbReference>
<dbReference type="AlphaFoldDB" id="A0A5F8AHS8"/>
<accession>A0A5F8AHS8</accession>
<feature type="region of interest" description="Disordered" evidence="1">
    <location>
        <begin position="193"/>
        <end position="236"/>
    </location>
</feature>
<dbReference type="Ensembl" id="ENSMMUT00000091810.1">
    <property type="protein sequence ID" value="ENSMMUP00000061092.1"/>
    <property type="gene ID" value="ENSMMUG00000054167.1"/>
</dbReference>
<organism evidence="2 3">
    <name type="scientific">Macaca mulatta</name>
    <name type="common">Rhesus macaque</name>
    <dbReference type="NCBI Taxonomy" id="9544"/>
    <lineage>
        <taxon>Eukaryota</taxon>
        <taxon>Metazoa</taxon>
        <taxon>Chordata</taxon>
        <taxon>Craniata</taxon>
        <taxon>Vertebrata</taxon>
        <taxon>Euteleostomi</taxon>
        <taxon>Mammalia</taxon>
        <taxon>Eutheria</taxon>
        <taxon>Euarchontoglires</taxon>
        <taxon>Primates</taxon>
        <taxon>Haplorrhini</taxon>
        <taxon>Catarrhini</taxon>
        <taxon>Cercopithecidae</taxon>
        <taxon>Cercopithecinae</taxon>
        <taxon>Macaca</taxon>
    </lineage>
</organism>
<reference evidence="2" key="4">
    <citation type="submission" date="2025-05" db="UniProtKB">
        <authorList>
            <consortium name="Ensembl"/>
        </authorList>
    </citation>
    <scope>IDENTIFICATION</scope>
    <source>
        <strain evidence="2">17573</strain>
    </source>
</reference>
<dbReference type="RefSeq" id="XP_028708494.1">
    <property type="nucleotide sequence ID" value="XM_028852661.1"/>
</dbReference>
<evidence type="ECO:0000313" key="2">
    <source>
        <dbReference type="Ensembl" id="ENSMMUP00000076517.1"/>
    </source>
</evidence>
<dbReference type="VEuPathDB" id="HostDB:ENSMMUG00000054416"/>
<dbReference type="VEuPathDB" id="HostDB:ENSMMUG00000054167"/>
<dbReference type="GeneID" id="114680244"/>